<keyword evidence="5" id="KW-1185">Reference proteome</keyword>
<name>A7NHI2_ROSCS</name>
<evidence type="ECO:0000313" key="4">
    <source>
        <dbReference type="EMBL" id="ABU56929.1"/>
    </source>
</evidence>
<evidence type="ECO:0000259" key="3">
    <source>
        <dbReference type="Pfam" id="PF03065"/>
    </source>
</evidence>
<dbReference type="STRING" id="383372.Rcas_0812"/>
<proteinExistence type="inferred from homology"/>
<gene>
    <name evidence="4" type="ordered locus">Rcas_0812</name>
</gene>
<dbReference type="Proteomes" id="UP000000263">
    <property type="component" value="Chromosome"/>
</dbReference>
<keyword evidence="4" id="KW-0378">Hydrolase</keyword>
<dbReference type="RefSeq" id="WP_012119359.1">
    <property type="nucleotide sequence ID" value="NC_009767.1"/>
</dbReference>
<dbReference type="eggNOG" id="COG1449">
    <property type="taxonomic scope" value="Bacteria"/>
</dbReference>
<dbReference type="InterPro" id="IPR021923">
    <property type="entry name" value="DUF3536"/>
</dbReference>
<organism evidence="4 5">
    <name type="scientific">Roseiflexus castenholzii (strain DSM 13941 / HLO8)</name>
    <dbReference type="NCBI Taxonomy" id="383372"/>
    <lineage>
        <taxon>Bacteria</taxon>
        <taxon>Bacillati</taxon>
        <taxon>Chloroflexota</taxon>
        <taxon>Chloroflexia</taxon>
        <taxon>Chloroflexales</taxon>
        <taxon>Roseiflexineae</taxon>
        <taxon>Roseiflexaceae</taxon>
        <taxon>Roseiflexus</taxon>
    </lineage>
</organism>
<comment type="similarity">
    <text evidence="1">Belongs to the glycosyl hydrolase 57 family.</text>
</comment>
<keyword evidence="2" id="KW-0119">Carbohydrate metabolism</keyword>
<dbReference type="PANTHER" id="PTHR36306:SF3">
    <property type="entry name" value="GLYCOSIDE HYDROLASE FAMILY 57"/>
    <property type="match status" value="1"/>
</dbReference>
<dbReference type="GO" id="GO:0005975">
    <property type="term" value="P:carbohydrate metabolic process"/>
    <property type="evidence" value="ECO:0007669"/>
    <property type="project" value="InterPro"/>
</dbReference>
<dbReference type="KEGG" id="rca:Rcas_0812"/>
<evidence type="ECO:0000256" key="1">
    <source>
        <dbReference type="ARBA" id="ARBA00006821"/>
    </source>
</evidence>
<dbReference type="HOGENOM" id="CLU_018719_0_0_0"/>
<feature type="domain" description="Glycoside hydrolase family 57 N-terminal" evidence="3">
    <location>
        <begin position="105"/>
        <end position="309"/>
    </location>
</feature>
<dbReference type="AlphaFoldDB" id="A7NHI2"/>
<dbReference type="InterPro" id="IPR004300">
    <property type="entry name" value="Glyco_hydro_57_N"/>
</dbReference>
<dbReference type="OrthoDB" id="9757977at2"/>
<dbReference type="Pfam" id="PF03065">
    <property type="entry name" value="Glyco_hydro_57"/>
    <property type="match status" value="1"/>
</dbReference>
<dbReference type="CAZy" id="GH57">
    <property type="family name" value="Glycoside Hydrolase Family 57"/>
</dbReference>
<dbReference type="InterPro" id="IPR052046">
    <property type="entry name" value="GH57_Enzymes"/>
</dbReference>
<dbReference type="SUPFAM" id="SSF88713">
    <property type="entry name" value="Glycoside hydrolase/deacetylase"/>
    <property type="match status" value="1"/>
</dbReference>
<dbReference type="Gene3D" id="3.20.110.20">
    <property type="match status" value="1"/>
</dbReference>
<protein>
    <submittedName>
        <fullName evidence="4">Glycoside hydrolase family 57</fullName>
    </submittedName>
</protein>
<evidence type="ECO:0000313" key="5">
    <source>
        <dbReference type="Proteomes" id="UP000000263"/>
    </source>
</evidence>
<sequence length="811" mass="91296">MDRYICIHGHFYQPPRENPWLETIAPQHSAHPYHDWNERIAAECYTPNTASRILDGDGRIVHVVNNYARISFNFGPTLLAWLEKHVPATYHAIIESDRQSRSLFSGHGSAIAQAYNHMIMPLANKRDKRTQVIWGIRDFERRFGRMPEGMWLPETAVDIETLETLAECGIHFTILSPYQARAVRKIGATTWQDVGGGKIDPTMPYLQRLPSGRSIALFFYDGPIARAVAFEGLLYNGGNFAHRLLGGFNGRAGPQLVHIATDGETYGHHHPRGDMALAYALYYLERERMARLTNYSEFLAIHPPTHEVQIAERTSWSCFHGIERWRSDCGCSNGGREGWKQTWRAPLRAALDWLRDTLAARFEALAERLLLDPWAARDDYIQVVLDRSPESINTFLAEHATRELSAEEQVEVLHLLEIQRQAMLMYTSCGWFFADISGLETVQVLQYAARAIQLARTLDGEDLEPEFLRRLAEAPSNLPQFVNGRGVYEQLVLPHIVDLRQVAAHYAATSLFNVQSEPGKVYCYTVEQRRHRVMEAGHAKLALGVARVTSTITLESAELRYGVLHLGDQNLIGGVRTEDGAASYADLLHTISPAFERADLSGVVQALTNHFGRLDYSLKSVFYDEQRAIVQAILTPALEETAAAYQRLYDRHTPLISFLTNQGIPLPPEVARAAEYAMSMAVYRALTTDPPDFDRSRSLIDAARRAGVSLAREPLIGELRRLVEQVTARLLTDPESSALLDRLLNLARLVRALPFEIDLWRAQNDLFAIRATHYAALAARALTGDQRARLWTDRFATAAMLLGISMSGHGK</sequence>
<dbReference type="Pfam" id="PF12055">
    <property type="entry name" value="DUF3536"/>
    <property type="match status" value="1"/>
</dbReference>
<dbReference type="CDD" id="cd10797">
    <property type="entry name" value="GH57N_APU_like_1"/>
    <property type="match status" value="1"/>
</dbReference>
<dbReference type="GO" id="GO:0016787">
    <property type="term" value="F:hydrolase activity"/>
    <property type="evidence" value="ECO:0007669"/>
    <property type="project" value="UniProtKB-KW"/>
</dbReference>
<evidence type="ECO:0000256" key="2">
    <source>
        <dbReference type="ARBA" id="ARBA00023277"/>
    </source>
</evidence>
<dbReference type="EMBL" id="CP000804">
    <property type="protein sequence ID" value="ABU56929.1"/>
    <property type="molecule type" value="Genomic_DNA"/>
</dbReference>
<dbReference type="PANTHER" id="PTHR36306">
    <property type="entry name" value="ALPHA-AMYLASE-RELATED-RELATED"/>
    <property type="match status" value="1"/>
</dbReference>
<reference evidence="4 5" key="1">
    <citation type="submission" date="2007-08" db="EMBL/GenBank/DDBJ databases">
        <title>Complete sequence of Roseiflexus castenholzii DSM 13941.</title>
        <authorList>
            <consortium name="US DOE Joint Genome Institute"/>
            <person name="Copeland A."/>
            <person name="Lucas S."/>
            <person name="Lapidus A."/>
            <person name="Barry K."/>
            <person name="Glavina del Rio T."/>
            <person name="Dalin E."/>
            <person name="Tice H."/>
            <person name="Pitluck S."/>
            <person name="Thompson L.S."/>
            <person name="Brettin T."/>
            <person name="Bruce D."/>
            <person name="Detter J.C."/>
            <person name="Han C."/>
            <person name="Tapia R."/>
            <person name="Schmutz J."/>
            <person name="Larimer F."/>
            <person name="Land M."/>
            <person name="Hauser L."/>
            <person name="Kyrpides N."/>
            <person name="Mikhailova N."/>
            <person name="Bryant D.A."/>
            <person name="Hanada S."/>
            <person name="Tsukatani Y."/>
            <person name="Richardson P."/>
        </authorList>
    </citation>
    <scope>NUCLEOTIDE SEQUENCE [LARGE SCALE GENOMIC DNA]</scope>
    <source>
        <strain evidence="5">DSM 13941 / HLO8</strain>
    </source>
</reference>
<accession>A7NHI2</accession>
<dbReference type="InterPro" id="IPR011330">
    <property type="entry name" value="Glyco_hydro/deAcase_b/a-brl"/>
</dbReference>